<comment type="subcellular location">
    <subcellularLocation>
        <location evidence="1 7">Cell membrane</location>
        <topology evidence="1 7">Multi-pass membrane protein</topology>
    </subcellularLocation>
</comment>
<dbReference type="SUPFAM" id="SSF161098">
    <property type="entry name" value="MetI-like"/>
    <property type="match status" value="1"/>
</dbReference>
<dbReference type="OrthoDB" id="9804353at2"/>
<evidence type="ECO:0000256" key="7">
    <source>
        <dbReference type="RuleBase" id="RU363032"/>
    </source>
</evidence>
<evidence type="ECO:0000256" key="2">
    <source>
        <dbReference type="ARBA" id="ARBA00022448"/>
    </source>
</evidence>
<feature type="transmembrane region" description="Helical" evidence="7">
    <location>
        <begin position="237"/>
        <end position="257"/>
    </location>
</feature>
<dbReference type="InterPro" id="IPR000515">
    <property type="entry name" value="MetI-like"/>
</dbReference>
<proteinExistence type="inferred from homology"/>
<evidence type="ECO:0000256" key="3">
    <source>
        <dbReference type="ARBA" id="ARBA00022475"/>
    </source>
</evidence>
<dbReference type="STRING" id="886293.Sinac_6714"/>
<accession>L0DN31</accession>
<dbReference type="GO" id="GO:0005886">
    <property type="term" value="C:plasma membrane"/>
    <property type="evidence" value="ECO:0007669"/>
    <property type="project" value="UniProtKB-SubCell"/>
</dbReference>
<evidence type="ECO:0000256" key="5">
    <source>
        <dbReference type="ARBA" id="ARBA00022989"/>
    </source>
</evidence>
<evidence type="ECO:0000256" key="6">
    <source>
        <dbReference type="ARBA" id="ARBA00023136"/>
    </source>
</evidence>
<protein>
    <submittedName>
        <fullName evidence="9">ABC-type nitrate/sulfonate/bicarbonate transport system, permease component</fullName>
    </submittedName>
</protein>
<reference evidence="9 10" key="1">
    <citation type="submission" date="2012-02" db="EMBL/GenBank/DDBJ databases">
        <title>Complete sequence of chromosome of Singulisphaera acidiphila DSM 18658.</title>
        <authorList>
            <consortium name="US DOE Joint Genome Institute (JGI-PGF)"/>
            <person name="Lucas S."/>
            <person name="Copeland A."/>
            <person name="Lapidus A."/>
            <person name="Glavina del Rio T."/>
            <person name="Dalin E."/>
            <person name="Tice H."/>
            <person name="Bruce D."/>
            <person name="Goodwin L."/>
            <person name="Pitluck S."/>
            <person name="Peters L."/>
            <person name="Ovchinnikova G."/>
            <person name="Chertkov O."/>
            <person name="Kyrpides N."/>
            <person name="Mavromatis K."/>
            <person name="Ivanova N."/>
            <person name="Brettin T."/>
            <person name="Detter J.C."/>
            <person name="Han C."/>
            <person name="Larimer F."/>
            <person name="Land M."/>
            <person name="Hauser L."/>
            <person name="Markowitz V."/>
            <person name="Cheng J.-F."/>
            <person name="Hugenholtz P."/>
            <person name="Woyke T."/>
            <person name="Wu D."/>
            <person name="Tindall B."/>
            <person name="Pomrenke H."/>
            <person name="Brambilla E."/>
            <person name="Klenk H.-P."/>
            <person name="Eisen J.A."/>
        </authorList>
    </citation>
    <scope>NUCLEOTIDE SEQUENCE [LARGE SCALE GENOMIC DNA]</scope>
    <source>
        <strain evidence="10">ATCC BAA-1392 / DSM 18658 / VKM B-2454 / MOB10</strain>
    </source>
</reference>
<sequence length="278" mass="30138">MTLTPTRLRRPAPRVDFDAVGPAPSRWLDELVPWLVPALVVACWQAVSSLGWLPPRLLPSPLSVARAAVRLTASGELPRHVAVSTQRAALGFAIGGGIGLALGFLNGLSRTADRLFDTTLQMVRAVPHLALIPLVILWLGIGETAKVALVALGVVFPLYLNTLHGLKGLDPRLTELGRVHGLSRWQMLRRVVLPGALPSILVGLRYGLGLMWLTLIVAETVSADSGIGYLAMNAREFLQADVVLLSIVLYALLGKLADSATRWLERRLLPWHLGLHSR</sequence>
<evidence type="ECO:0000313" key="9">
    <source>
        <dbReference type="EMBL" id="AGA30784.1"/>
    </source>
</evidence>
<gene>
    <name evidence="9" type="ordered locus">Sinac_6714</name>
</gene>
<dbReference type="eggNOG" id="COG0600">
    <property type="taxonomic scope" value="Bacteria"/>
</dbReference>
<feature type="transmembrane region" description="Helical" evidence="7">
    <location>
        <begin position="120"/>
        <end position="141"/>
    </location>
</feature>
<keyword evidence="3" id="KW-1003">Cell membrane</keyword>
<name>L0DN31_SINAD</name>
<organism evidence="9 10">
    <name type="scientific">Singulisphaera acidiphila (strain ATCC BAA-1392 / DSM 18658 / VKM B-2454 / MOB10)</name>
    <dbReference type="NCBI Taxonomy" id="886293"/>
    <lineage>
        <taxon>Bacteria</taxon>
        <taxon>Pseudomonadati</taxon>
        <taxon>Planctomycetota</taxon>
        <taxon>Planctomycetia</taxon>
        <taxon>Isosphaerales</taxon>
        <taxon>Isosphaeraceae</taxon>
        <taxon>Singulisphaera</taxon>
    </lineage>
</organism>
<comment type="similarity">
    <text evidence="7">Belongs to the binding-protein-dependent transport system permease family.</text>
</comment>
<keyword evidence="5 7" id="KW-1133">Transmembrane helix</keyword>
<dbReference type="Gene3D" id="1.10.3720.10">
    <property type="entry name" value="MetI-like"/>
    <property type="match status" value="1"/>
</dbReference>
<keyword evidence="6 7" id="KW-0472">Membrane</keyword>
<dbReference type="AlphaFoldDB" id="L0DN31"/>
<dbReference type="EMBL" id="CP003364">
    <property type="protein sequence ID" value="AGA30784.1"/>
    <property type="molecule type" value="Genomic_DNA"/>
</dbReference>
<keyword evidence="4 7" id="KW-0812">Transmembrane</keyword>
<dbReference type="CDD" id="cd06261">
    <property type="entry name" value="TM_PBP2"/>
    <property type="match status" value="1"/>
</dbReference>
<evidence type="ECO:0000256" key="4">
    <source>
        <dbReference type="ARBA" id="ARBA00022692"/>
    </source>
</evidence>
<dbReference type="PROSITE" id="PS50928">
    <property type="entry name" value="ABC_TM1"/>
    <property type="match status" value="1"/>
</dbReference>
<dbReference type="KEGG" id="saci:Sinac_6714"/>
<feature type="transmembrane region" description="Helical" evidence="7">
    <location>
        <begin position="147"/>
        <end position="166"/>
    </location>
</feature>
<keyword evidence="10" id="KW-1185">Reference proteome</keyword>
<evidence type="ECO:0000313" key="10">
    <source>
        <dbReference type="Proteomes" id="UP000010798"/>
    </source>
</evidence>
<dbReference type="GO" id="GO:0042918">
    <property type="term" value="P:alkanesulfonate transmembrane transport"/>
    <property type="evidence" value="ECO:0007669"/>
    <property type="project" value="UniProtKB-ARBA"/>
</dbReference>
<dbReference type="InterPro" id="IPR035906">
    <property type="entry name" value="MetI-like_sf"/>
</dbReference>
<dbReference type="Proteomes" id="UP000010798">
    <property type="component" value="Chromosome"/>
</dbReference>
<dbReference type="FunFam" id="1.10.3720.10:FF:000003">
    <property type="entry name" value="Aliphatic sulfonate ABC transporter permease"/>
    <property type="match status" value="1"/>
</dbReference>
<evidence type="ECO:0000256" key="1">
    <source>
        <dbReference type="ARBA" id="ARBA00004651"/>
    </source>
</evidence>
<evidence type="ECO:0000259" key="8">
    <source>
        <dbReference type="PROSITE" id="PS50928"/>
    </source>
</evidence>
<keyword evidence="2 7" id="KW-0813">Transport</keyword>
<feature type="transmembrane region" description="Helical" evidence="7">
    <location>
        <begin position="88"/>
        <end position="108"/>
    </location>
</feature>
<dbReference type="Pfam" id="PF00528">
    <property type="entry name" value="BPD_transp_1"/>
    <property type="match status" value="1"/>
</dbReference>
<dbReference type="HOGENOM" id="CLU_046113_1_2_0"/>
<feature type="domain" description="ABC transmembrane type-1" evidence="8">
    <location>
        <begin position="81"/>
        <end position="261"/>
    </location>
</feature>
<dbReference type="PANTHER" id="PTHR30151">
    <property type="entry name" value="ALKANE SULFONATE ABC TRANSPORTER-RELATED, MEMBRANE SUBUNIT"/>
    <property type="match status" value="1"/>
</dbReference>
<dbReference type="PANTHER" id="PTHR30151:SF38">
    <property type="entry name" value="ALIPHATIC SULFONATES TRANSPORT PERMEASE PROTEIN SSUC-RELATED"/>
    <property type="match status" value="1"/>
</dbReference>
<dbReference type="RefSeq" id="WP_015249862.1">
    <property type="nucleotide sequence ID" value="NC_019892.1"/>
</dbReference>